<protein>
    <submittedName>
        <fullName evidence="3">Peptidoglycan DD-metalloendopeptidase family protein</fullName>
    </submittedName>
</protein>
<reference evidence="3 4" key="1">
    <citation type="submission" date="2019-11" db="EMBL/GenBank/DDBJ databases">
        <title>Spirosoma endbachense sp. nov., isolated from a natural salt meadow.</title>
        <authorList>
            <person name="Rojas J."/>
            <person name="Ambika Manirajan B."/>
            <person name="Ratering S."/>
            <person name="Suarez C."/>
            <person name="Geissler-Plaum R."/>
            <person name="Schnell S."/>
        </authorList>
    </citation>
    <scope>NUCLEOTIDE SEQUENCE [LARGE SCALE GENOMIC DNA]</scope>
    <source>
        <strain evidence="3 4">I-24</strain>
    </source>
</reference>
<dbReference type="KEGG" id="senf:GJR95_11590"/>
<dbReference type="PANTHER" id="PTHR21666:SF270">
    <property type="entry name" value="MUREIN HYDROLASE ACTIVATOR ENVC"/>
    <property type="match status" value="1"/>
</dbReference>
<feature type="chain" id="PRO_5027107043" evidence="1">
    <location>
        <begin position="23"/>
        <end position="277"/>
    </location>
</feature>
<gene>
    <name evidence="3" type="ORF">GJR95_11590</name>
</gene>
<dbReference type="SUPFAM" id="SSF51261">
    <property type="entry name" value="Duplicated hybrid motif"/>
    <property type="match status" value="1"/>
</dbReference>
<dbReference type="AlphaFoldDB" id="A0A6P1VV28"/>
<evidence type="ECO:0000313" key="4">
    <source>
        <dbReference type="Proteomes" id="UP000464577"/>
    </source>
</evidence>
<dbReference type="PANTHER" id="PTHR21666">
    <property type="entry name" value="PEPTIDASE-RELATED"/>
    <property type="match status" value="1"/>
</dbReference>
<dbReference type="Gene3D" id="2.70.70.10">
    <property type="entry name" value="Glucose Permease (Domain IIA)"/>
    <property type="match status" value="1"/>
</dbReference>
<evidence type="ECO:0000313" key="3">
    <source>
        <dbReference type="EMBL" id="QHV95607.1"/>
    </source>
</evidence>
<evidence type="ECO:0000259" key="2">
    <source>
        <dbReference type="Pfam" id="PF01551"/>
    </source>
</evidence>
<dbReference type="EMBL" id="CP045997">
    <property type="protein sequence ID" value="QHV95607.1"/>
    <property type="molecule type" value="Genomic_DNA"/>
</dbReference>
<dbReference type="InterPro" id="IPR011055">
    <property type="entry name" value="Dup_hybrid_motif"/>
</dbReference>
<dbReference type="InterPro" id="IPR016047">
    <property type="entry name" value="M23ase_b-sheet_dom"/>
</dbReference>
<name>A0A6P1VV28_9BACT</name>
<organism evidence="3 4">
    <name type="scientific">Spirosoma endbachense</name>
    <dbReference type="NCBI Taxonomy" id="2666025"/>
    <lineage>
        <taxon>Bacteria</taxon>
        <taxon>Pseudomonadati</taxon>
        <taxon>Bacteroidota</taxon>
        <taxon>Cytophagia</taxon>
        <taxon>Cytophagales</taxon>
        <taxon>Cytophagaceae</taxon>
        <taxon>Spirosoma</taxon>
    </lineage>
</organism>
<keyword evidence="4" id="KW-1185">Reference proteome</keyword>
<accession>A0A6P1VV28</accession>
<sequence length="277" mass="30221">MRILNQLLTIYLLLVGSQSGIAQGVFTAPTLLSPNSELATSDTAAQRAEHSFPITYLDKTNSLASFSKPTSSAMTDVPLRDSVKFLRYVDSLAILRVTALRNKEVVGKTVLTDRQRSLNRLRDIPSILPFYVEADKVTGRVKTRMSSGFGMRQHPVLGSLASHTGIDLPASLGTLVYATADGFCRQLINQPDGIGLAIYLTHGRGHQTLYGHLLSSWVKPGDFVYRGQVIGQVGASGMTTGPHLHYGVRYNGQVVDPLPYCFLLSKPAQPTTTFTRK</sequence>
<dbReference type="Proteomes" id="UP000464577">
    <property type="component" value="Chromosome"/>
</dbReference>
<dbReference type="GO" id="GO:0004222">
    <property type="term" value="F:metalloendopeptidase activity"/>
    <property type="evidence" value="ECO:0007669"/>
    <property type="project" value="TreeGrafter"/>
</dbReference>
<evidence type="ECO:0000256" key="1">
    <source>
        <dbReference type="SAM" id="SignalP"/>
    </source>
</evidence>
<feature type="domain" description="M23ase beta-sheet core" evidence="2">
    <location>
        <begin position="162"/>
        <end position="257"/>
    </location>
</feature>
<dbReference type="InterPro" id="IPR050570">
    <property type="entry name" value="Cell_wall_metabolism_enzyme"/>
</dbReference>
<dbReference type="CDD" id="cd12797">
    <property type="entry name" value="M23_peptidase"/>
    <property type="match status" value="1"/>
</dbReference>
<dbReference type="Pfam" id="PF01551">
    <property type="entry name" value="Peptidase_M23"/>
    <property type="match status" value="1"/>
</dbReference>
<feature type="signal peptide" evidence="1">
    <location>
        <begin position="1"/>
        <end position="22"/>
    </location>
</feature>
<keyword evidence="1" id="KW-0732">Signal</keyword>
<proteinExistence type="predicted"/>
<dbReference type="RefSeq" id="WP_162386016.1">
    <property type="nucleotide sequence ID" value="NZ_CP045997.1"/>
</dbReference>